<keyword evidence="4" id="KW-0732">Signal</keyword>
<proteinExistence type="inferred from homology"/>
<dbReference type="InterPro" id="IPR011765">
    <property type="entry name" value="Pept_M16_N"/>
</dbReference>
<dbReference type="RefSeq" id="WP_285235005.1">
    <property type="nucleotide sequence ID" value="NZ_CP116346.1"/>
</dbReference>
<dbReference type="InterPro" id="IPR007863">
    <property type="entry name" value="Peptidase_M16_C"/>
</dbReference>
<keyword evidence="8" id="KW-1185">Reference proteome</keyword>
<evidence type="ECO:0000259" key="6">
    <source>
        <dbReference type="Pfam" id="PF05193"/>
    </source>
</evidence>
<evidence type="ECO:0000256" key="2">
    <source>
        <dbReference type="ARBA" id="ARBA00007261"/>
    </source>
</evidence>
<feature type="signal peptide" evidence="4">
    <location>
        <begin position="1"/>
        <end position="20"/>
    </location>
</feature>
<dbReference type="AlphaFoldDB" id="A0AA95NGQ5"/>
<sequence length="902" mass="99489">MKLLRITLALSLGLVGGALSAQGLKPVTAVEGITEYRLPNGLQVLLAPDASKPSTTVNVTYRVGSKHENYGETGMAHLLEHLIFKGSPKYKNPWAEFSKRGLRANGSTWLDRTNYFASFAANEENLKWYLEWQADAMVHSNIARKDLDTEMTVVRNEMEMGENNPGNIVFERLLATMYQWHNYGKSTIGARADVENVDIPRLQGFYRSYYQPDNATLIVSGKFDTAKVLGWVQQSFGALPAPKRKLPHFYTVDPVQDGERSVTVRRLGGVASATAAYHVPAGPHPDYAAVEVLNLILTEPPAGRLHKQLVENTKLASSVSAFSMALAEPGFMMVGADIAPDASLDEMNREMLKVIEGLAQNPITAEELKRAQQRWLNRWEQQFSDPEQVGTALSETVSQGDWRMFFLLRDRIKALKLEDVQRVANERLIQANRTLAQYIPTDKALRAPAPALVKVDEQMKSFVPAAAQAAVAAFEATPANIDKLTQTSTLANGLKLALLPKPTRGEAVQGFLTLRYGDADSLRGQRAAAEALAYVLDKGTATLDRQQLRDKLDSLKVELQIQPGPDQVTVAWVTKRQHAAEAARLIAQILRQPRLAPETLEEVRAQMLSSIKAQRDEPEAMAETSVALALNGDYPPGDVRLARTFEQMTADAQGVSIEQLRAFHQRFYGANHAEFAAVGDFDAAALKQAVSEALGDWRSQADYQRVPFPSVAKPGKLSLVPAPDKQNAVLAGRMPLALNDEQADYPAVALANYLLGSGGDSRLWKRIREKDGLSYGVWSYLMWGQKDLNSPWNVGAIFAPQNRAKVEQALREEVARALKDGYSQAELDAGKQAMLNARRLGRAQDAGLVRALAGNQFLGRTMAKSQQVDDAIAKLTLEQVNGALRKYFKLEDFQLVFVGDFK</sequence>
<evidence type="ECO:0000313" key="8">
    <source>
        <dbReference type="Proteomes" id="UP001177769"/>
    </source>
</evidence>
<evidence type="ECO:0000256" key="3">
    <source>
        <dbReference type="RuleBase" id="RU004447"/>
    </source>
</evidence>
<dbReference type="Pfam" id="PF05193">
    <property type="entry name" value="Peptidase_M16_C"/>
    <property type="match status" value="2"/>
</dbReference>
<evidence type="ECO:0000256" key="1">
    <source>
        <dbReference type="ARBA" id="ARBA00001947"/>
    </source>
</evidence>
<feature type="chain" id="PRO_5041637659" evidence="4">
    <location>
        <begin position="21"/>
        <end position="902"/>
    </location>
</feature>
<dbReference type="KEGG" id="pais:PFX98_09740"/>
<evidence type="ECO:0000256" key="4">
    <source>
        <dbReference type="SAM" id="SignalP"/>
    </source>
</evidence>
<feature type="domain" description="Peptidase M16 C-terminal" evidence="6">
    <location>
        <begin position="655"/>
        <end position="833"/>
    </location>
</feature>
<feature type="domain" description="Peptidase M16 C-terminal" evidence="6">
    <location>
        <begin position="198"/>
        <end position="373"/>
    </location>
</feature>
<dbReference type="GO" id="GO:0006508">
    <property type="term" value="P:proteolysis"/>
    <property type="evidence" value="ECO:0007669"/>
    <property type="project" value="InterPro"/>
</dbReference>
<name>A0AA95NGQ5_9BURK</name>
<comment type="similarity">
    <text evidence="2 3">Belongs to the peptidase M16 family.</text>
</comment>
<dbReference type="Pfam" id="PF00675">
    <property type="entry name" value="Peptidase_M16"/>
    <property type="match status" value="1"/>
</dbReference>
<feature type="domain" description="Peptidase M16 N-terminal" evidence="5">
    <location>
        <begin position="44"/>
        <end position="190"/>
    </location>
</feature>
<dbReference type="InterPro" id="IPR050361">
    <property type="entry name" value="MPP/UQCRC_Complex"/>
</dbReference>
<protein>
    <submittedName>
        <fullName evidence="7">Pitrilysin family protein</fullName>
    </submittedName>
</protein>
<dbReference type="GO" id="GO:0046872">
    <property type="term" value="F:metal ion binding"/>
    <property type="evidence" value="ECO:0007669"/>
    <property type="project" value="InterPro"/>
</dbReference>
<evidence type="ECO:0000259" key="5">
    <source>
        <dbReference type="Pfam" id="PF00675"/>
    </source>
</evidence>
<organism evidence="7 8">
    <name type="scientific">Paucibacter sediminis</name>
    <dbReference type="NCBI Taxonomy" id="3019553"/>
    <lineage>
        <taxon>Bacteria</taxon>
        <taxon>Pseudomonadati</taxon>
        <taxon>Pseudomonadota</taxon>
        <taxon>Betaproteobacteria</taxon>
        <taxon>Burkholderiales</taxon>
        <taxon>Sphaerotilaceae</taxon>
        <taxon>Roseateles</taxon>
    </lineage>
</organism>
<dbReference type="PROSITE" id="PS00143">
    <property type="entry name" value="INSULINASE"/>
    <property type="match status" value="1"/>
</dbReference>
<dbReference type="PANTHER" id="PTHR11851:SF49">
    <property type="entry name" value="MITOCHONDRIAL-PROCESSING PEPTIDASE SUBUNIT ALPHA"/>
    <property type="match status" value="1"/>
</dbReference>
<dbReference type="EMBL" id="CP116346">
    <property type="protein sequence ID" value="WIT13885.1"/>
    <property type="molecule type" value="Genomic_DNA"/>
</dbReference>
<dbReference type="SUPFAM" id="SSF63411">
    <property type="entry name" value="LuxS/MPP-like metallohydrolase"/>
    <property type="match status" value="4"/>
</dbReference>
<dbReference type="Gene3D" id="3.30.830.10">
    <property type="entry name" value="Metalloenzyme, LuxS/M16 peptidase-like"/>
    <property type="match status" value="4"/>
</dbReference>
<dbReference type="PANTHER" id="PTHR11851">
    <property type="entry name" value="METALLOPROTEASE"/>
    <property type="match status" value="1"/>
</dbReference>
<comment type="cofactor">
    <cofactor evidence="1">
        <name>Zn(2+)</name>
        <dbReference type="ChEBI" id="CHEBI:29105"/>
    </cofactor>
</comment>
<dbReference type="InterPro" id="IPR001431">
    <property type="entry name" value="Pept_M16_Zn_BS"/>
</dbReference>
<evidence type="ECO:0000313" key="7">
    <source>
        <dbReference type="EMBL" id="WIT13885.1"/>
    </source>
</evidence>
<accession>A0AA95NGQ5</accession>
<gene>
    <name evidence="7" type="ORF">PFX98_09740</name>
</gene>
<dbReference type="GO" id="GO:0004222">
    <property type="term" value="F:metalloendopeptidase activity"/>
    <property type="evidence" value="ECO:0007669"/>
    <property type="project" value="InterPro"/>
</dbReference>
<dbReference type="InterPro" id="IPR011249">
    <property type="entry name" value="Metalloenz_LuxS/M16"/>
</dbReference>
<dbReference type="Proteomes" id="UP001177769">
    <property type="component" value="Chromosome"/>
</dbReference>
<reference evidence="7" key="1">
    <citation type="submission" date="2023-01" db="EMBL/GenBank/DDBJ databases">
        <title>Whole genome sequence of Paucibacter sp. S2-9 isolated from pond sediment.</title>
        <authorList>
            <person name="Jung J.Y."/>
        </authorList>
    </citation>
    <scope>NUCLEOTIDE SEQUENCE</scope>
    <source>
        <strain evidence="7">S2-9</strain>
    </source>
</reference>